<reference evidence="2 3" key="1">
    <citation type="submission" date="2019-03" db="EMBL/GenBank/DDBJ databases">
        <title>Subsurface microbial communities from deep shales in Ohio and West Virginia, USA.</title>
        <authorList>
            <person name="Wrighton K."/>
        </authorList>
    </citation>
    <scope>NUCLEOTIDE SEQUENCE [LARGE SCALE GENOMIC DNA]</scope>
    <source>
        <strain evidence="2 3">MSL 6dP</strain>
    </source>
</reference>
<feature type="transmembrane region" description="Helical" evidence="1">
    <location>
        <begin position="104"/>
        <end position="121"/>
    </location>
</feature>
<accession>A0A4R8H0L1</accession>
<feature type="transmembrane region" description="Helical" evidence="1">
    <location>
        <begin position="278"/>
        <end position="302"/>
    </location>
</feature>
<feature type="transmembrane region" description="Helical" evidence="1">
    <location>
        <begin position="179"/>
        <end position="200"/>
    </location>
</feature>
<keyword evidence="1" id="KW-1133">Transmembrane helix</keyword>
<dbReference type="STRING" id="926561.GCA_000379025_00378"/>
<dbReference type="PANTHER" id="PTHR41771">
    <property type="entry name" value="MEMBRANE PROTEIN-RELATED"/>
    <property type="match status" value="1"/>
</dbReference>
<sequence>MIGLFFMSVEEKKSDNIEVKAVVLETDNSEMIQSGIAKIGFQMLKVKIIEGKYQDKVMEASNNLIGKLDMDNYYKKGDKIIVALLEKENKIIAAKAIDLYRQNWQLLLFGFFVLLLILYAGYIGAKALFSFIASLYIIWNLLIPGLLAGKDPLLLSSVTLLILSALIIFAVAGFNKKGLVAFVGTISGLAITVLITIIFGNRLELLGMTSPFAETLLFSGYLDLNMKHIFYSAIVIGASGAAMDIAMDIAASMEELKSKKPEIEMKELIQSGFNVGKAVIGTMTTTLLLAYSGGYLTLLMLFMSKNTSLNRMMNLKMVSAEILRTLTGSIGLVLVAPITAVFAGWIYSIDFKALFIKESKMIMIRQKLKELIKI</sequence>
<dbReference type="Proteomes" id="UP000295832">
    <property type="component" value="Unassembled WGS sequence"/>
</dbReference>
<dbReference type="AlphaFoldDB" id="A0A4R8H0L1"/>
<organism evidence="2 3">
    <name type="scientific">Orenia marismortui</name>
    <dbReference type="NCBI Taxonomy" id="46469"/>
    <lineage>
        <taxon>Bacteria</taxon>
        <taxon>Bacillati</taxon>
        <taxon>Bacillota</taxon>
        <taxon>Clostridia</taxon>
        <taxon>Halanaerobiales</taxon>
        <taxon>Halobacteroidaceae</taxon>
        <taxon>Orenia</taxon>
    </lineage>
</organism>
<name>A0A4R8H0L1_9FIRM</name>
<evidence type="ECO:0000256" key="1">
    <source>
        <dbReference type="SAM" id="Phobius"/>
    </source>
</evidence>
<dbReference type="PANTHER" id="PTHR41771:SF1">
    <property type="entry name" value="MEMBRANE PROTEIN"/>
    <property type="match status" value="1"/>
</dbReference>
<feature type="transmembrane region" description="Helical" evidence="1">
    <location>
        <begin position="322"/>
        <end position="347"/>
    </location>
</feature>
<comment type="caution">
    <text evidence="2">The sequence shown here is derived from an EMBL/GenBank/DDBJ whole genome shotgun (WGS) entry which is preliminary data.</text>
</comment>
<evidence type="ECO:0000313" key="3">
    <source>
        <dbReference type="Proteomes" id="UP000295832"/>
    </source>
</evidence>
<feature type="transmembrane region" description="Helical" evidence="1">
    <location>
        <begin position="128"/>
        <end position="147"/>
    </location>
</feature>
<keyword evidence="1" id="KW-0472">Membrane</keyword>
<evidence type="ECO:0000313" key="2">
    <source>
        <dbReference type="EMBL" id="TDX52948.1"/>
    </source>
</evidence>
<dbReference type="Pfam" id="PF07907">
    <property type="entry name" value="YibE_F"/>
    <property type="match status" value="1"/>
</dbReference>
<feature type="transmembrane region" description="Helical" evidence="1">
    <location>
        <begin position="153"/>
        <end position="172"/>
    </location>
</feature>
<keyword evidence="1" id="KW-0812">Transmembrane</keyword>
<protein>
    <submittedName>
        <fullName evidence="2">Putative membrane protein</fullName>
    </submittedName>
</protein>
<dbReference type="EMBL" id="SOEG01000004">
    <property type="protein sequence ID" value="TDX52948.1"/>
    <property type="molecule type" value="Genomic_DNA"/>
</dbReference>
<keyword evidence="3" id="KW-1185">Reference proteome</keyword>
<dbReference type="InterPro" id="IPR012507">
    <property type="entry name" value="YibE_F"/>
</dbReference>
<proteinExistence type="predicted"/>
<feature type="transmembrane region" description="Helical" evidence="1">
    <location>
        <begin position="229"/>
        <end position="251"/>
    </location>
</feature>
<gene>
    <name evidence="2" type="ORF">C7959_10474</name>
</gene>